<protein>
    <recommendedName>
        <fullName evidence="5">Aminotransferase</fullName>
        <ecNumber evidence="5">2.6.1.-</ecNumber>
    </recommendedName>
</protein>
<dbReference type="EC" id="2.6.1.-" evidence="5"/>
<evidence type="ECO:0000259" key="7">
    <source>
        <dbReference type="Pfam" id="PF00155"/>
    </source>
</evidence>
<accession>A0ABN2AWA6</accession>
<gene>
    <name evidence="8" type="ORF">GCM10009827_051170</name>
</gene>
<evidence type="ECO:0000313" key="9">
    <source>
        <dbReference type="Proteomes" id="UP001501470"/>
    </source>
</evidence>
<dbReference type="Gene3D" id="1.20.120.450">
    <property type="entry name" value="dinb family like domain"/>
    <property type="match status" value="1"/>
</dbReference>
<dbReference type="PANTHER" id="PTHR43525:SF2">
    <property type="entry name" value="CYSTATHIONINE BETA-LYASE-RELATED"/>
    <property type="match status" value="1"/>
</dbReference>
<dbReference type="EMBL" id="BAAAQD010000010">
    <property type="protein sequence ID" value="GAA1527827.1"/>
    <property type="molecule type" value="Genomic_DNA"/>
</dbReference>
<comment type="similarity">
    <text evidence="5">Belongs to the class-I pyridoxal-phosphate-dependent aminotransferase family.</text>
</comment>
<evidence type="ECO:0000256" key="2">
    <source>
        <dbReference type="ARBA" id="ARBA00022898"/>
    </source>
</evidence>
<organism evidence="8 9">
    <name type="scientific">Dactylosporangium maewongense</name>
    <dbReference type="NCBI Taxonomy" id="634393"/>
    <lineage>
        <taxon>Bacteria</taxon>
        <taxon>Bacillati</taxon>
        <taxon>Actinomycetota</taxon>
        <taxon>Actinomycetes</taxon>
        <taxon>Micromonosporales</taxon>
        <taxon>Micromonosporaceae</taxon>
        <taxon>Dactylosporangium</taxon>
    </lineage>
</organism>
<comment type="caution">
    <text evidence="8">The sequence shown here is derived from an EMBL/GenBank/DDBJ whole genome shotgun (WGS) entry which is preliminary data.</text>
</comment>
<keyword evidence="5" id="KW-0032">Aminotransferase</keyword>
<keyword evidence="3" id="KW-0456">Lyase</keyword>
<evidence type="ECO:0000256" key="3">
    <source>
        <dbReference type="ARBA" id="ARBA00023239"/>
    </source>
</evidence>
<reference evidence="8 9" key="1">
    <citation type="journal article" date="2019" name="Int. J. Syst. Evol. Microbiol.">
        <title>The Global Catalogue of Microorganisms (GCM) 10K type strain sequencing project: providing services to taxonomists for standard genome sequencing and annotation.</title>
        <authorList>
            <consortium name="The Broad Institute Genomics Platform"/>
            <consortium name="The Broad Institute Genome Sequencing Center for Infectious Disease"/>
            <person name="Wu L."/>
            <person name="Ma J."/>
        </authorList>
    </citation>
    <scope>NUCLEOTIDE SEQUENCE [LARGE SCALE GENOMIC DNA]</scope>
    <source>
        <strain evidence="8 9">JCM 15933</strain>
    </source>
</reference>
<dbReference type="InterPro" id="IPR015424">
    <property type="entry name" value="PyrdxlP-dep_Trfase"/>
</dbReference>
<feature type="domain" description="Aminotransferase class I/classII large" evidence="7">
    <location>
        <begin position="195"/>
        <end position="504"/>
    </location>
</feature>
<dbReference type="SUPFAM" id="SSF109854">
    <property type="entry name" value="DinB/YfiT-like putative metalloenzymes"/>
    <property type="match status" value="1"/>
</dbReference>
<comment type="cofactor">
    <cofactor evidence="1 5">
        <name>pyridoxal 5'-phosphate</name>
        <dbReference type="ChEBI" id="CHEBI:597326"/>
    </cofactor>
</comment>
<dbReference type="Proteomes" id="UP001501470">
    <property type="component" value="Unassembled WGS sequence"/>
</dbReference>
<evidence type="ECO:0000313" key="8">
    <source>
        <dbReference type="EMBL" id="GAA1527827.1"/>
    </source>
</evidence>
<evidence type="ECO:0000256" key="4">
    <source>
        <dbReference type="ARBA" id="ARBA00037974"/>
    </source>
</evidence>
<dbReference type="Pfam" id="PF04978">
    <property type="entry name" value="MST"/>
    <property type="match status" value="1"/>
</dbReference>
<proteinExistence type="inferred from homology"/>
<keyword evidence="5" id="KW-0808">Transferase</keyword>
<name>A0ABN2AWA6_9ACTN</name>
<dbReference type="InterPro" id="IPR051798">
    <property type="entry name" value="Class-II_PLP-Dep_Aminotrans"/>
</dbReference>
<dbReference type="Gene3D" id="3.40.640.10">
    <property type="entry name" value="Type I PLP-dependent aspartate aminotransferase-like (Major domain)"/>
    <property type="match status" value="1"/>
</dbReference>
<dbReference type="InterPro" id="IPR004838">
    <property type="entry name" value="NHTrfase_class1_PyrdxlP-BS"/>
</dbReference>
<evidence type="ECO:0000256" key="6">
    <source>
        <dbReference type="SAM" id="MobiDB-lite"/>
    </source>
</evidence>
<feature type="region of interest" description="Disordered" evidence="6">
    <location>
        <begin position="100"/>
        <end position="120"/>
    </location>
</feature>
<dbReference type="InterPro" id="IPR034660">
    <property type="entry name" value="DinB/YfiT-like"/>
</dbReference>
<dbReference type="Gene3D" id="3.90.1150.10">
    <property type="entry name" value="Aspartate Aminotransferase, domain 1"/>
    <property type="match status" value="1"/>
</dbReference>
<dbReference type="InterPro" id="IPR015421">
    <property type="entry name" value="PyrdxlP-dep_Trfase_major"/>
</dbReference>
<dbReference type="CDD" id="cd00609">
    <property type="entry name" value="AAT_like"/>
    <property type="match status" value="1"/>
</dbReference>
<comment type="similarity">
    <text evidence="4">Belongs to the class-II pyridoxal-phosphate-dependent aminotransferase family. MalY/PatB cystathionine beta-lyase subfamily.</text>
</comment>
<dbReference type="InterPro" id="IPR015422">
    <property type="entry name" value="PyrdxlP-dep_Trfase_small"/>
</dbReference>
<dbReference type="InterPro" id="IPR007061">
    <property type="entry name" value="MST-like"/>
</dbReference>
<dbReference type="SUPFAM" id="SSF53383">
    <property type="entry name" value="PLP-dependent transferases"/>
    <property type="match status" value="1"/>
</dbReference>
<evidence type="ECO:0000256" key="5">
    <source>
        <dbReference type="RuleBase" id="RU000481"/>
    </source>
</evidence>
<keyword evidence="2" id="KW-0663">Pyridoxal phosphate</keyword>
<dbReference type="PROSITE" id="PS00105">
    <property type="entry name" value="AA_TRANSFER_CLASS_1"/>
    <property type="match status" value="1"/>
</dbReference>
<dbReference type="RefSeq" id="WP_344504617.1">
    <property type="nucleotide sequence ID" value="NZ_BAAAQD010000010.1"/>
</dbReference>
<evidence type="ECO:0000256" key="1">
    <source>
        <dbReference type="ARBA" id="ARBA00001933"/>
    </source>
</evidence>
<keyword evidence="9" id="KW-1185">Reference proteome</keyword>
<dbReference type="Pfam" id="PF00155">
    <property type="entry name" value="Aminotran_1_2"/>
    <property type="match status" value="1"/>
</dbReference>
<dbReference type="PANTHER" id="PTHR43525">
    <property type="entry name" value="PROTEIN MALY"/>
    <property type="match status" value="1"/>
</dbReference>
<sequence length="535" mass="58500">MISAEEYLYYTDRALDGMVRIVTELGDERAGRRPLPGANSPFALLTHCLGVVEFWAGTLVAGRPSQRDRDAEFTAEGRVEDLLQRVEAVRAQFAEDVRAAAPGEPIRGTPPAGFQGPDRVGTQGAALQHVFEELAQHHGQMEILRDCIAPRRPDAIRGSGVKWGSTAPDTIAAWVADMDLGVAPAIRDGLLDLVHREDFGYPFWRGEDPVVTAFEDWMRQRHGWSPRPGRTRVFTDVLQILQVMVEHTTAPGDGVAIHVPAYPPFLASIQRAGRRIVPLPMLDDGARWTFDTGRLAERLAGCRLLVLVNPHNPTGRVFDRAELAAVAEVAERLDLVVLTDEIHADLAYEPHRHTPFASLSEETAARTVTATSATKAFNLAALRLAVAHVGPPAVWRSLDAQPIDLYGTPGIAGRVATVAAWRESYTWLNRTRELLRRNRDTVAARLPHRAPEATYLSWIPWGGTDPAGHLERAAKVRLSPGADFSAGTAVDTAGFVRLNFATGPGVLAEMLDRLEPAAAESPRLLDHAGDQERSI</sequence>
<dbReference type="InterPro" id="IPR004839">
    <property type="entry name" value="Aminotransferase_I/II_large"/>
</dbReference>